<dbReference type="InterPro" id="IPR035892">
    <property type="entry name" value="C2_domain_sf"/>
</dbReference>
<accession>A0A7S3B1N7</accession>
<dbReference type="SUPFAM" id="SSF49562">
    <property type="entry name" value="C2 domain (Calcium/lipid-binding domain, CaLB)"/>
    <property type="match status" value="1"/>
</dbReference>
<proteinExistence type="predicted"/>
<dbReference type="GO" id="GO:0004439">
    <property type="term" value="F:phosphatidylinositol-4,5-bisphosphate 5-phosphatase activity"/>
    <property type="evidence" value="ECO:0007669"/>
    <property type="project" value="TreeGrafter"/>
</dbReference>
<dbReference type="Pfam" id="PF22669">
    <property type="entry name" value="Exo_endo_phos2"/>
    <property type="match status" value="1"/>
</dbReference>
<dbReference type="InterPro" id="IPR036691">
    <property type="entry name" value="Endo/exonu/phosph_ase_sf"/>
</dbReference>
<name>A0A7S3B1N7_9EUKA</name>
<dbReference type="SUPFAM" id="SSF56219">
    <property type="entry name" value="DNase I-like"/>
    <property type="match status" value="1"/>
</dbReference>
<dbReference type="InterPro" id="IPR046985">
    <property type="entry name" value="IP5"/>
</dbReference>
<dbReference type="EMBL" id="HBHX01040168">
    <property type="protein sequence ID" value="CAE0121581.1"/>
    <property type="molecule type" value="Transcribed_RNA"/>
</dbReference>
<dbReference type="PANTHER" id="PTHR11200">
    <property type="entry name" value="INOSITOL 5-PHOSPHATASE"/>
    <property type="match status" value="1"/>
</dbReference>
<organism evidence="2">
    <name type="scientific">Haptolina ericina</name>
    <dbReference type="NCBI Taxonomy" id="156174"/>
    <lineage>
        <taxon>Eukaryota</taxon>
        <taxon>Haptista</taxon>
        <taxon>Haptophyta</taxon>
        <taxon>Prymnesiophyceae</taxon>
        <taxon>Prymnesiales</taxon>
        <taxon>Prymnesiaceae</taxon>
        <taxon>Haptolina</taxon>
    </lineage>
</organism>
<reference evidence="2" key="1">
    <citation type="submission" date="2021-01" db="EMBL/GenBank/DDBJ databases">
        <authorList>
            <person name="Corre E."/>
            <person name="Pelletier E."/>
            <person name="Niang G."/>
            <person name="Scheremetjew M."/>
            <person name="Finn R."/>
            <person name="Kale V."/>
            <person name="Holt S."/>
            <person name="Cochrane G."/>
            <person name="Meng A."/>
            <person name="Brown T."/>
            <person name="Cohen L."/>
        </authorList>
    </citation>
    <scope>NUCLEOTIDE SEQUENCE</scope>
    <source>
        <strain evidence="2">CCMP281</strain>
    </source>
</reference>
<dbReference type="InterPro" id="IPR000300">
    <property type="entry name" value="IPPc"/>
</dbReference>
<dbReference type="GO" id="GO:0046856">
    <property type="term" value="P:phosphatidylinositol dephosphorylation"/>
    <property type="evidence" value="ECO:0007669"/>
    <property type="project" value="InterPro"/>
</dbReference>
<sequence>MPKADEISNWLPEGGGDYDIVVVGTQENAFQEKKEKGQKNSSTELVAVTEVQADIDDDEKIENMDAEASTQDREAYREKTKTKQHTLWEEILETRLGSMYCAVKHVVLWEMRLSVFAKVGLVHGRSACIFGVQSDSSATGIAGVLGNKGGLVVKMNVGFTSLAFVSCHLAAHSHKMKERDENCREVLKETMESIGTPRLDVCSEFDHVFWLGDLNYRVDLNDGLGEKGNYPDEKPHLAEVKKLIEGKDWAALWAHDQLNKQQQAGEAFAGFVEGQYDFEPTFKVKRTKGTEHKDQRIPSYCDRILWKSMLPSLKRVNQTMFTNLPDVTTSDHKPVVAAFEVEPSPQLLKARPATAPLVRLSAVSVKGLIEADALGGSDPYLVVFSNPADVFCSHKQAPISSIKKVLSTATGNGSGLITGAMKGAVNVVGSGVKTVTNVVGDGVASGVNAVSRMASSQKDGMNDGALGSDAVGMRGKSSFALSDETEWTDRELPVLRPLVHHSDLAYVTMILAIYDHDHVGSDDPLGTVHIPLCHPDGPQAFESSTSFTIDVDTPITLFNTTASRGHFRAKVHVSYEDALPAAVEQARSDGAGMEAGTLDRKGGCCTIM</sequence>
<dbReference type="SMART" id="SM00128">
    <property type="entry name" value="IPPc"/>
    <property type="match status" value="1"/>
</dbReference>
<gene>
    <name evidence="2" type="ORF">HERI1096_LOCUS22282</name>
</gene>
<dbReference type="PANTHER" id="PTHR11200:SF275">
    <property type="entry name" value="LD06095P"/>
    <property type="match status" value="1"/>
</dbReference>
<protein>
    <recommendedName>
        <fullName evidence="1">Inositol polyphosphate-related phosphatase domain-containing protein</fullName>
    </recommendedName>
</protein>
<feature type="domain" description="Inositol polyphosphate-related phosphatase" evidence="1">
    <location>
        <begin position="3"/>
        <end position="347"/>
    </location>
</feature>
<dbReference type="Gene3D" id="3.60.10.10">
    <property type="entry name" value="Endonuclease/exonuclease/phosphatase"/>
    <property type="match status" value="1"/>
</dbReference>
<dbReference type="CDD" id="cd00030">
    <property type="entry name" value="C2"/>
    <property type="match status" value="1"/>
</dbReference>
<evidence type="ECO:0000313" key="2">
    <source>
        <dbReference type="EMBL" id="CAE0121581.1"/>
    </source>
</evidence>
<dbReference type="AlphaFoldDB" id="A0A7S3B1N7"/>
<evidence type="ECO:0000259" key="1">
    <source>
        <dbReference type="SMART" id="SM00128"/>
    </source>
</evidence>